<dbReference type="Proteomes" id="UP000031670">
    <property type="component" value="Unassembled WGS sequence"/>
</dbReference>
<dbReference type="AlphaFoldDB" id="A0A0B8PAE2"/>
<name>A0A0B8PAE2_9VIBR</name>
<protein>
    <submittedName>
        <fullName evidence="1">Uncharacterized protein</fullName>
    </submittedName>
</protein>
<proteinExistence type="predicted"/>
<sequence>MLIHVDQAKTWLSNEEVARESLERPWDYSFISEAESIAPQQNYSLF</sequence>
<comment type="caution">
    <text evidence="1">The sequence shown here is derived from an EMBL/GenBank/DDBJ whole genome shotgun (WGS) entry which is preliminary data.</text>
</comment>
<evidence type="ECO:0000313" key="1">
    <source>
        <dbReference type="EMBL" id="GAM60153.1"/>
    </source>
</evidence>
<dbReference type="EMBL" id="BBSA01000001">
    <property type="protein sequence ID" value="GAM60153.1"/>
    <property type="molecule type" value="Genomic_DNA"/>
</dbReference>
<gene>
    <name evidence="1" type="ORF">JCM19232_486</name>
</gene>
<organism evidence="1 2">
    <name type="scientific">Vibrio ishigakensis</name>
    <dbReference type="NCBI Taxonomy" id="1481914"/>
    <lineage>
        <taxon>Bacteria</taxon>
        <taxon>Pseudomonadati</taxon>
        <taxon>Pseudomonadota</taxon>
        <taxon>Gammaproteobacteria</taxon>
        <taxon>Vibrionales</taxon>
        <taxon>Vibrionaceae</taxon>
        <taxon>Vibrio</taxon>
    </lineage>
</organism>
<reference evidence="1 2" key="2">
    <citation type="submission" date="2015-01" db="EMBL/GenBank/DDBJ databases">
        <authorList>
            <consortium name="NBRP consortium"/>
            <person name="Sawabe T."/>
            <person name="Meirelles P."/>
            <person name="Feng G."/>
            <person name="Sayaka M."/>
            <person name="Hattori M."/>
            <person name="Ohkuma M."/>
        </authorList>
    </citation>
    <scope>NUCLEOTIDE SEQUENCE [LARGE SCALE GENOMIC DNA]</scope>
    <source>
        <strain evidence="1 2">JCM19232</strain>
    </source>
</reference>
<reference evidence="1 2" key="1">
    <citation type="submission" date="2015-01" db="EMBL/GenBank/DDBJ databases">
        <title>Vibrio sp. C5 JCM 19232 whole genome shotgun sequence.</title>
        <authorList>
            <person name="Sawabe T."/>
            <person name="Meirelles P."/>
            <person name="Feng G."/>
            <person name="Sayaka M."/>
            <person name="Hattori M."/>
            <person name="Ohkuma M."/>
        </authorList>
    </citation>
    <scope>NUCLEOTIDE SEQUENCE [LARGE SCALE GENOMIC DNA]</scope>
    <source>
        <strain evidence="1 2">JCM19232</strain>
    </source>
</reference>
<evidence type="ECO:0000313" key="2">
    <source>
        <dbReference type="Proteomes" id="UP000031670"/>
    </source>
</evidence>
<accession>A0A0B8PAE2</accession>